<dbReference type="PANTHER" id="PTHR12886">
    <property type="entry name" value="PIG-M MANNOSYLTRANSFERASE"/>
    <property type="match status" value="1"/>
</dbReference>
<keyword evidence="5 11" id="KW-0328">Glycosyltransferase</keyword>
<comment type="function">
    <text evidence="11">Catalytic subunit of the glycosylphosphatidylinositol-mannosyltransferase I complex which catalyzes the transfer of the first mannose, via an alpha-1,4 bond from a dolichol-phosphate-mannose (Dol-P-Man) to the glucosaminyl acyl phosphatidylinositol (GlcN-(acyl)PI) intermediate to generate alpha-D-Man-(1-&gt;4)-alpha-D-GlcN-(1-&gt;6)-(1-radyl,2-acyl-sn-glycero-3-phospho)-2-acyl-inositol and participates in the sixth step of the glycosylphosphatidylinositol-anchor biosynthesis.</text>
</comment>
<comment type="similarity">
    <text evidence="3 11">Belongs to the PIGM family.</text>
</comment>
<evidence type="ECO:0000256" key="10">
    <source>
        <dbReference type="ARBA" id="ARBA00023136"/>
    </source>
</evidence>
<dbReference type="GO" id="GO:0006506">
    <property type="term" value="P:GPI anchor biosynthetic process"/>
    <property type="evidence" value="ECO:0007669"/>
    <property type="project" value="UniProtKB-KW"/>
</dbReference>
<dbReference type="GO" id="GO:0005789">
    <property type="term" value="C:endoplasmic reticulum membrane"/>
    <property type="evidence" value="ECO:0007669"/>
    <property type="project" value="UniProtKB-SubCell"/>
</dbReference>
<dbReference type="AlphaFoldDB" id="A0A8X7WQP5"/>
<comment type="caution">
    <text evidence="11">Lacks conserved residue(s) required for the propagation of feature annotation.</text>
</comment>
<gene>
    <name evidence="12" type="ORF">Bca52824_004740</name>
</gene>
<accession>A0A8X7WQP5</accession>
<evidence type="ECO:0000256" key="9">
    <source>
        <dbReference type="ARBA" id="ARBA00022989"/>
    </source>
</evidence>
<evidence type="ECO:0000256" key="8">
    <source>
        <dbReference type="ARBA" id="ARBA00022824"/>
    </source>
</evidence>
<comment type="pathway">
    <text evidence="2 11">Glycolipid biosynthesis; glycosylphosphatidylinositol-anchor biosynthesis.</text>
</comment>
<feature type="transmembrane region" description="Helical" evidence="11">
    <location>
        <begin position="74"/>
        <end position="91"/>
    </location>
</feature>
<keyword evidence="4 11" id="KW-0337">GPI-anchor biosynthesis</keyword>
<organism evidence="12 13">
    <name type="scientific">Brassica carinata</name>
    <name type="common">Ethiopian mustard</name>
    <name type="synonym">Abyssinian cabbage</name>
    <dbReference type="NCBI Taxonomy" id="52824"/>
    <lineage>
        <taxon>Eukaryota</taxon>
        <taxon>Viridiplantae</taxon>
        <taxon>Streptophyta</taxon>
        <taxon>Embryophyta</taxon>
        <taxon>Tracheophyta</taxon>
        <taxon>Spermatophyta</taxon>
        <taxon>Magnoliopsida</taxon>
        <taxon>eudicotyledons</taxon>
        <taxon>Gunneridae</taxon>
        <taxon>Pentapetalae</taxon>
        <taxon>rosids</taxon>
        <taxon>malvids</taxon>
        <taxon>Brassicales</taxon>
        <taxon>Brassicaceae</taxon>
        <taxon>Brassiceae</taxon>
        <taxon>Brassica</taxon>
    </lineage>
</organism>
<dbReference type="Proteomes" id="UP000886595">
    <property type="component" value="Unassembled WGS sequence"/>
</dbReference>
<evidence type="ECO:0000256" key="7">
    <source>
        <dbReference type="ARBA" id="ARBA00022692"/>
    </source>
</evidence>
<dbReference type="EC" id="2.4.1.-" evidence="11"/>
<keyword evidence="9 11" id="KW-1133">Transmembrane helix</keyword>
<evidence type="ECO:0000256" key="4">
    <source>
        <dbReference type="ARBA" id="ARBA00022502"/>
    </source>
</evidence>
<evidence type="ECO:0000256" key="11">
    <source>
        <dbReference type="RuleBase" id="RU365064"/>
    </source>
</evidence>
<proteinExistence type="inferred from homology"/>
<evidence type="ECO:0000256" key="5">
    <source>
        <dbReference type="ARBA" id="ARBA00022676"/>
    </source>
</evidence>
<dbReference type="InterPro" id="IPR007704">
    <property type="entry name" value="PIG-M"/>
</dbReference>
<feature type="transmembrane region" description="Helical" evidence="11">
    <location>
        <begin position="44"/>
        <end position="68"/>
    </location>
</feature>
<name>A0A8X7WQP5_BRACI</name>
<dbReference type="GO" id="GO:1990529">
    <property type="term" value="C:glycosylphosphatidylinositol-mannosyltransferase I complex"/>
    <property type="evidence" value="ECO:0007669"/>
    <property type="project" value="TreeGrafter"/>
</dbReference>
<keyword evidence="7 11" id="KW-0812">Transmembrane</keyword>
<evidence type="ECO:0000256" key="2">
    <source>
        <dbReference type="ARBA" id="ARBA00004687"/>
    </source>
</evidence>
<dbReference type="OrthoDB" id="1741594at2759"/>
<keyword evidence="13" id="KW-1185">Reference proteome</keyword>
<protein>
    <recommendedName>
        <fullName evidence="11">GPI mannosyltransferase 1</fullName>
        <ecNumber evidence="11">2.4.1.-</ecNumber>
    </recommendedName>
    <alternativeName>
        <fullName evidence="11">GPI mannosyltransferase I</fullName>
    </alternativeName>
</protein>
<evidence type="ECO:0000313" key="13">
    <source>
        <dbReference type="Proteomes" id="UP000886595"/>
    </source>
</evidence>
<keyword evidence="10 11" id="KW-0472">Membrane</keyword>
<dbReference type="GO" id="GO:0004376">
    <property type="term" value="F:GPI mannosyltransferase activity"/>
    <property type="evidence" value="ECO:0007669"/>
    <property type="project" value="InterPro"/>
</dbReference>
<evidence type="ECO:0000313" key="12">
    <source>
        <dbReference type="EMBL" id="KAG2333560.1"/>
    </source>
</evidence>
<dbReference type="EMBL" id="JAAMPC010000001">
    <property type="protein sequence ID" value="KAG2333560.1"/>
    <property type="molecule type" value="Genomic_DNA"/>
</dbReference>
<dbReference type="Pfam" id="PF05007">
    <property type="entry name" value="Mannosyl_trans"/>
    <property type="match status" value="1"/>
</dbReference>
<evidence type="ECO:0000256" key="3">
    <source>
        <dbReference type="ARBA" id="ARBA00011071"/>
    </source>
</evidence>
<sequence length="202" mass="23685">MCSLAFLFFFNFSIYFYHIYLHYERKFSAVEKLIAFLPQFTVQFALVLCFYQDLVFCFFLQTVAFVAFNKVIKYFVWFYCLLPLILLWRRMKLKWEGFVMHRPVDWSSDTLALVGDTGYMLEFKGFNVFLQSGLVDEEGMQPDHGIAINLKHYGIWFGLVAGQLRSAHNFYQKHAYPQVRPDAIYLGGALLGACRVVSPWGR</sequence>
<dbReference type="GO" id="GO:0051751">
    <property type="term" value="F:alpha-1,4-mannosyltransferase activity"/>
    <property type="evidence" value="ECO:0007669"/>
    <property type="project" value="InterPro"/>
</dbReference>
<evidence type="ECO:0000256" key="1">
    <source>
        <dbReference type="ARBA" id="ARBA00004477"/>
    </source>
</evidence>
<evidence type="ECO:0000256" key="6">
    <source>
        <dbReference type="ARBA" id="ARBA00022679"/>
    </source>
</evidence>
<dbReference type="PANTHER" id="PTHR12886:SF0">
    <property type="entry name" value="GPI MANNOSYLTRANSFERASE 1"/>
    <property type="match status" value="1"/>
</dbReference>
<feature type="transmembrane region" description="Helical" evidence="11">
    <location>
        <begin position="6"/>
        <end position="23"/>
    </location>
</feature>
<reference evidence="12 13" key="1">
    <citation type="submission" date="2020-02" db="EMBL/GenBank/DDBJ databases">
        <authorList>
            <person name="Ma Q."/>
            <person name="Huang Y."/>
            <person name="Song X."/>
            <person name="Pei D."/>
        </authorList>
    </citation>
    <scope>NUCLEOTIDE SEQUENCE [LARGE SCALE GENOMIC DNA]</scope>
    <source>
        <strain evidence="12">Sxm20200214</strain>
        <tissue evidence="12">Leaf</tissue>
    </source>
</reference>
<comment type="subcellular location">
    <subcellularLocation>
        <location evidence="1 11">Endoplasmic reticulum membrane</location>
        <topology evidence="1 11">Multi-pass membrane protein</topology>
    </subcellularLocation>
</comment>
<keyword evidence="6 11" id="KW-0808">Transferase</keyword>
<keyword evidence="8 11" id="KW-0256">Endoplasmic reticulum</keyword>
<comment type="caution">
    <text evidence="12">The sequence shown here is derived from an EMBL/GenBank/DDBJ whole genome shotgun (WGS) entry which is preliminary data.</text>
</comment>